<dbReference type="GO" id="GO:0005634">
    <property type="term" value="C:nucleus"/>
    <property type="evidence" value="ECO:0007669"/>
    <property type="project" value="UniProtKB-SubCell"/>
</dbReference>
<evidence type="ECO:0000256" key="9">
    <source>
        <dbReference type="ARBA" id="ARBA00023315"/>
    </source>
</evidence>
<evidence type="ECO:0000259" key="11">
    <source>
        <dbReference type="Pfam" id="PF13878"/>
    </source>
</evidence>
<dbReference type="GO" id="GO:0000785">
    <property type="term" value="C:chromatin"/>
    <property type="evidence" value="ECO:0007669"/>
    <property type="project" value="TreeGrafter"/>
</dbReference>
<dbReference type="PANTHER" id="PTHR45884">
    <property type="entry name" value="N-ACETYLTRANSFERASE ECO"/>
    <property type="match status" value="1"/>
</dbReference>
<evidence type="ECO:0000256" key="10">
    <source>
        <dbReference type="SAM" id="MobiDB-lite"/>
    </source>
</evidence>
<evidence type="ECO:0000313" key="14">
    <source>
        <dbReference type="Proteomes" id="UP001497472"/>
    </source>
</evidence>
<keyword evidence="7" id="KW-0539">Nucleus</keyword>
<comment type="caution">
    <text evidence="13">The sequence shown here is derived from an EMBL/GenBank/DDBJ whole genome shotgun (WGS) entry which is preliminary data.</text>
</comment>
<feature type="compositionally biased region" description="Basic residues" evidence="10">
    <location>
        <begin position="662"/>
        <end position="672"/>
    </location>
</feature>
<evidence type="ECO:0000313" key="13">
    <source>
        <dbReference type="EMBL" id="CAK1543602.1"/>
    </source>
</evidence>
<dbReference type="InterPro" id="IPR028005">
    <property type="entry name" value="AcTrfase_ESCO_Znf_dom"/>
</dbReference>
<dbReference type="GO" id="GO:0008270">
    <property type="term" value="F:zinc ion binding"/>
    <property type="evidence" value="ECO:0007669"/>
    <property type="project" value="UniProtKB-KW"/>
</dbReference>
<dbReference type="Pfam" id="PF13880">
    <property type="entry name" value="Acetyltransf_13"/>
    <property type="match status" value="1"/>
</dbReference>
<accession>A0AAV1J3H7</accession>
<dbReference type="GO" id="GO:0061733">
    <property type="term" value="F:protein-lysine-acetyltransferase activity"/>
    <property type="evidence" value="ECO:0007669"/>
    <property type="project" value="TreeGrafter"/>
</dbReference>
<feature type="region of interest" description="Disordered" evidence="10">
    <location>
        <begin position="531"/>
        <end position="554"/>
    </location>
</feature>
<feature type="region of interest" description="Disordered" evidence="10">
    <location>
        <begin position="642"/>
        <end position="672"/>
    </location>
</feature>
<protein>
    <submittedName>
        <fullName evidence="13">Uncharacterized protein</fullName>
    </submittedName>
</protein>
<feature type="domain" description="N-acetyltransferase ESCO zinc-finger" evidence="11">
    <location>
        <begin position="436"/>
        <end position="474"/>
    </location>
</feature>
<evidence type="ECO:0000256" key="2">
    <source>
        <dbReference type="ARBA" id="ARBA00005816"/>
    </source>
</evidence>
<feature type="compositionally biased region" description="Polar residues" evidence="10">
    <location>
        <begin position="711"/>
        <end position="725"/>
    </location>
</feature>
<reference evidence="13 14" key="1">
    <citation type="submission" date="2023-11" db="EMBL/GenBank/DDBJ databases">
        <authorList>
            <person name="Okamura Y."/>
        </authorList>
    </citation>
    <scope>NUCLEOTIDE SEQUENCE [LARGE SCALE GENOMIC DNA]</scope>
</reference>
<organism evidence="13 14">
    <name type="scientific">Leptosia nina</name>
    <dbReference type="NCBI Taxonomy" id="320188"/>
    <lineage>
        <taxon>Eukaryota</taxon>
        <taxon>Metazoa</taxon>
        <taxon>Ecdysozoa</taxon>
        <taxon>Arthropoda</taxon>
        <taxon>Hexapoda</taxon>
        <taxon>Insecta</taxon>
        <taxon>Pterygota</taxon>
        <taxon>Neoptera</taxon>
        <taxon>Endopterygota</taxon>
        <taxon>Lepidoptera</taxon>
        <taxon>Glossata</taxon>
        <taxon>Ditrysia</taxon>
        <taxon>Papilionoidea</taxon>
        <taxon>Pieridae</taxon>
        <taxon>Pierinae</taxon>
        <taxon>Leptosia</taxon>
    </lineage>
</organism>
<keyword evidence="6" id="KW-0862">Zinc</keyword>
<feature type="region of interest" description="Disordered" evidence="10">
    <location>
        <begin position="590"/>
        <end position="624"/>
    </location>
</feature>
<feature type="domain" description="N-acetyltransferase ESCO zinc-finger" evidence="11">
    <location>
        <begin position="1140"/>
        <end position="1178"/>
    </location>
</feature>
<evidence type="ECO:0000256" key="3">
    <source>
        <dbReference type="ARBA" id="ARBA00022679"/>
    </source>
</evidence>
<comment type="subcellular location">
    <subcellularLocation>
        <location evidence="1">Nucleus</location>
    </subcellularLocation>
</comment>
<feature type="compositionally biased region" description="Polar residues" evidence="10">
    <location>
        <begin position="1"/>
        <end position="21"/>
    </location>
</feature>
<keyword evidence="9" id="KW-0012">Acyltransferase</keyword>
<feature type="domain" description="N-acetyltransferase ESCO acetyl-transferase" evidence="12">
    <location>
        <begin position="1279"/>
        <end position="1347"/>
    </location>
</feature>
<feature type="compositionally biased region" description="Basic and acidic residues" evidence="10">
    <location>
        <begin position="747"/>
        <end position="759"/>
    </location>
</feature>
<dbReference type="InterPro" id="IPR028009">
    <property type="entry name" value="ESCO_Acetyltransf_dom"/>
</dbReference>
<keyword evidence="14" id="KW-1185">Reference proteome</keyword>
<sequence>MSNFLSPTQMMKTPHNTTETKASPPKLRKSAIEIQESPESICDSEKSHKRLHEDTSNSGPIAKYPRLDPTTAPKARLSLFNCERLKEILSAKSFYGKTNPQLNTNITAKLSQAIQATATHKHRPFRSHTNRRKRQPGQINMGVKHKIRKPKPLKKATVKSNEIVLNQSTATVSTTKDMSMSANTSQEMEHDKTDPFGSEKQTIEALLSQWTEEDVPETELVRTELPCFNSTVIEATNPIFQPVIAVPVNSTLPQDEAVIVEIGAQGLSTQVPSTIQLPASSVENPSSSDQMPTTSVQLSVNSIQVTSGSDVMDVENTALNSANLNNHLLSDGNYIVVDGVVVPGQQEIPDLDEIEREIRMLDEQILKMAECNNINAEAVLASTESTLDTQPSKSPAKENATKLFPIFTKPNSGLTNPVPKDSTEKRKKILKTGLDQYIIDAGQKKFGAIQCTECGVIYQIGDPQDEHDHLVHHNAVDVLKFNMTERKKSLFVAETPPKQESLTKHRTLAVVDSESDSDDCDLGIISTLDSSSCDENDPKTPEKSIWHGTRSNSRRLNQTTDLKNFLKSPFTLKKYQTRYSCPEKCTSSLSTPATPHFQNHPGTPSSTHSCTSVHTTSSTSSRARKSLAGLIADTESCSSSLKDLNFDTDSGTDSKENTPTKSLRRSKHTHKMTPKLQSFKGVLMEQKKNDSPIKTAVVCLTKMDMSNFLSPTQMMKTPHNTTETKASPPKLRKSAIEIQESPESICDSEKSHKRLHEDTSNSGPIAKYPRLDPTTAPKARLSLFNCERLKEILSAKSFYGKTNPQLNTNITAKLSQAIQATATHKHRPFRSHTNRRKRQPGQINMGVKHKIRKPKPLKKATVKSNEIVLNQSTATVSTTKDMSMSANTSQEMEHDKTDPFGSEKQTIEALLSQWTEEDVPETELVRTELPCFNSTVIEATNPIFQPVIAVPVNSTLPQDEAVIVEIGAQGLSTQVPSTIQLPASSVENPSSSDQMPTTSVQLSVNSIQVTSGSDVMDVENTALNSANLNNQLLSDGNYIVVDGVVVPGQQEIPDLDEIEREIRMLDEQILKMAECNNINAEAVLASTESTLDTQPSKSPAKENATKLFPIFTKPNSGLTNPVPKDSTEKRKKILKTGLDQYIIDAGQKKFGAIQCTECGVIYQIGDPQDEHDHLVHHNAVDVLKFNGLKDEYLVEQTPTGRIIRVRGGDPGWKKVLSVLDRVVHPQLGYSSHLPGDVYSYTAYIYVEKKQIIGCLVVEPKSRAYKLLPGEPDCCTVEDYPVKCGVSRIWTHAKFRRRGVAVRMLECARASYFYGMALTRDELAFSSPTPSGKALATKYCGTENFYVYLN</sequence>
<evidence type="ECO:0000256" key="6">
    <source>
        <dbReference type="ARBA" id="ARBA00022833"/>
    </source>
</evidence>
<keyword evidence="3" id="KW-0808">Transferase</keyword>
<feature type="compositionally biased region" description="Basic and acidic residues" evidence="10">
    <location>
        <begin position="536"/>
        <end position="545"/>
    </location>
</feature>
<dbReference type="GO" id="GO:0007064">
    <property type="term" value="P:mitotic sister chromatid cohesion"/>
    <property type="evidence" value="ECO:0007669"/>
    <property type="project" value="TreeGrafter"/>
</dbReference>
<name>A0AAV1J3H7_9NEOP</name>
<proteinExistence type="inferred from homology"/>
<feature type="region of interest" description="Disordered" evidence="10">
    <location>
        <begin position="711"/>
        <end position="772"/>
    </location>
</feature>
<evidence type="ECO:0000256" key="5">
    <source>
        <dbReference type="ARBA" id="ARBA00022771"/>
    </source>
</evidence>
<feature type="compositionally biased region" description="Low complexity" evidence="10">
    <location>
        <begin position="603"/>
        <end position="621"/>
    </location>
</feature>
<feature type="region of interest" description="Disordered" evidence="10">
    <location>
        <begin position="1"/>
        <end position="68"/>
    </location>
</feature>
<comment type="similarity">
    <text evidence="2">Belongs to the acetyltransferase family. ECO subfamily.</text>
</comment>
<evidence type="ECO:0000256" key="7">
    <source>
        <dbReference type="ARBA" id="ARBA00023242"/>
    </source>
</evidence>
<feature type="compositionally biased region" description="Basic and acidic residues" evidence="10">
    <location>
        <begin position="43"/>
        <end position="55"/>
    </location>
</feature>
<evidence type="ECO:0000259" key="12">
    <source>
        <dbReference type="Pfam" id="PF13880"/>
    </source>
</evidence>
<dbReference type="Pfam" id="PF13878">
    <property type="entry name" value="zf-C2H2_3"/>
    <property type="match status" value="2"/>
</dbReference>
<keyword evidence="8" id="KW-0131">Cell cycle</keyword>
<keyword evidence="4" id="KW-0479">Metal-binding</keyword>
<evidence type="ECO:0000256" key="1">
    <source>
        <dbReference type="ARBA" id="ARBA00004123"/>
    </source>
</evidence>
<feature type="compositionally biased region" description="Polar residues" evidence="10">
    <location>
        <begin position="590"/>
        <end position="602"/>
    </location>
</feature>
<gene>
    <name evidence="13" type="ORF">LNINA_LOCUS3409</name>
</gene>
<keyword evidence="5" id="KW-0863">Zinc-finger</keyword>
<dbReference type="EMBL" id="CAVLEF010000004">
    <property type="protein sequence ID" value="CAK1543602.1"/>
    <property type="molecule type" value="Genomic_DNA"/>
</dbReference>
<evidence type="ECO:0000256" key="8">
    <source>
        <dbReference type="ARBA" id="ARBA00023306"/>
    </source>
</evidence>
<dbReference type="PANTHER" id="PTHR45884:SF2">
    <property type="entry name" value="N-ACETYLTRANSFERASE ECO"/>
    <property type="match status" value="1"/>
</dbReference>
<evidence type="ECO:0000256" key="4">
    <source>
        <dbReference type="ARBA" id="ARBA00022723"/>
    </source>
</evidence>
<dbReference type="Proteomes" id="UP001497472">
    <property type="component" value="Unassembled WGS sequence"/>
</dbReference>
<feature type="compositionally biased region" description="Polar residues" evidence="10">
    <location>
        <begin position="642"/>
        <end position="651"/>
    </location>
</feature>